<dbReference type="EC" id="1.6.5.-" evidence="6"/>
<comment type="catalytic activity">
    <reaction evidence="5">
        <text>N,N-dimethyl-1,4-phenylenediamine + anthranilate + 2 NAD(+) = 2-(4-dimethylaminophenyl)diazenylbenzoate + 2 NADH + 2 H(+)</text>
        <dbReference type="Rhea" id="RHEA:55872"/>
        <dbReference type="ChEBI" id="CHEBI:15378"/>
        <dbReference type="ChEBI" id="CHEBI:15783"/>
        <dbReference type="ChEBI" id="CHEBI:16567"/>
        <dbReference type="ChEBI" id="CHEBI:57540"/>
        <dbReference type="ChEBI" id="CHEBI:57945"/>
        <dbReference type="ChEBI" id="CHEBI:71579"/>
        <dbReference type="EC" id="1.7.1.17"/>
    </reaction>
    <physiologicalReaction direction="right-to-left" evidence="5">
        <dbReference type="Rhea" id="RHEA:55874"/>
    </physiologicalReaction>
</comment>
<evidence type="ECO:0000256" key="1">
    <source>
        <dbReference type="ARBA" id="ARBA00022630"/>
    </source>
</evidence>
<organism evidence="8 9">
    <name type="scientific">Occultella gossypii</name>
    <dbReference type="NCBI Taxonomy" id="2800820"/>
    <lineage>
        <taxon>Bacteria</taxon>
        <taxon>Bacillati</taxon>
        <taxon>Actinomycetota</taxon>
        <taxon>Actinomycetes</taxon>
        <taxon>Micrococcales</taxon>
        <taxon>Ruaniaceae</taxon>
        <taxon>Occultella</taxon>
    </lineage>
</organism>
<accession>A0ABS7S4L2</accession>
<reference evidence="8 9" key="1">
    <citation type="submission" date="2021-04" db="EMBL/GenBank/DDBJ databases">
        <title>Ruania sp. nov., isolated from sandy soil of mangrove forest.</title>
        <authorList>
            <person name="Ge X."/>
            <person name="Huang R."/>
            <person name="Liu W."/>
        </authorList>
    </citation>
    <scope>NUCLEOTIDE SEQUENCE [LARGE SCALE GENOMIC DNA]</scope>
    <source>
        <strain evidence="8 9">N2-46</strain>
    </source>
</reference>
<keyword evidence="2 6" id="KW-0288">FMN</keyword>
<keyword evidence="4 6" id="KW-0520">NAD</keyword>
<comment type="catalytic activity">
    <reaction evidence="6">
        <text>2 a quinone + NADH + H(+) = 2 a 1,4-benzosemiquinone + NAD(+)</text>
        <dbReference type="Rhea" id="RHEA:65952"/>
        <dbReference type="ChEBI" id="CHEBI:15378"/>
        <dbReference type="ChEBI" id="CHEBI:57540"/>
        <dbReference type="ChEBI" id="CHEBI:57945"/>
        <dbReference type="ChEBI" id="CHEBI:132124"/>
        <dbReference type="ChEBI" id="CHEBI:134225"/>
    </reaction>
</comment>
<comment type="caution">
    <text evidence="8">The sequence shown here is derived from an EMBL/GenBank/DDBJ whole genome shotgun (WGS) entry which is preliminary data.</text>
</comment>
<sequence>MPDLLHISSSPRGDASRSLALARTFTEAYRTTRPDAVIEHWDLWDGTLPAFGPAAAHAKMATIAGEPFTVDQEAAYRQIKDAFARFDAADSYLFSVPMWNATVPYILKQFIDVVSQPGLTFGFDPDSGYTGLLEGKRAVLIYTSDVWAPGRPPAFGSDFRQPYLETWLRWAGITDITAVRQPAATAVADPDDLWHRSRAEVTAAAVALGSTGRTAAA</sequence>
<evidence type="ECO:0000259" key="7">
    <source>
        <dbReference type="Pfam" id="PF02525"/>
    </source>
</evidence>
<dbReference type="Proteomes" id="UP000826651">
    <property type="component" value="Unassembled WGS sequence"/>
</dbReference>
<feature type="domain" description="Flavodoxin-like fold" evidence="7">
    <location>
        <begin position="4"/>
        <end position="183"/>
    </location>
</feature>
<comment type="function">
    <text evidence="6">Quinone reductase that provides resistance to thiol-specific stress caused by electrophilic quinones.</text>
</comment>
<dbReference type="PANTHER" id="PTHR43741:SF4">
    <property type="entry name" value="FMN-DEPENDENT NADH:QUINONE OXIDOREDUCTASE"/>
    <property type="match status" value="1"/>
</dbReference>
<dbReference type="PANTHER" id="PTHR43741">
    <property type="entry name" value="FMN-DEPENDENT NADH-AZOREDUCTASE 1"/>
    <property type="match status" value="1"/>
</dbReference>
<dbReference type="Gene3D" id="3.40.50.360">
    <property type="match status" value="1"/>
</dbReference>
<evidence type="ECO:0000256" key="4">
    <source>
        <dbReference type="ARBA" id="ARBA00023027"/>
    </source>
</evidence>
<proteinExistence type="inferred from homology"/>
<dbReference type="RefSeq" id="WP_223403040.1">
    <property type="nucleotide sequence ID" value="NZ_JAGSHT010000003.1"/>
</dbReference>
<dbReference type="SUPFAM" id="SSF52218">
    <property type="entry name" value="Flavoproteins"/>
    <property type="match status" value="1"/>
</dbReference>
<dbReference type="HAMAP" id="MF_01216">
    <property type="entry name" value="Azoreductase_type1"/>
    <property type="match status" value="1"/>
</dbReference>
<feature type="binding site" evidence="6">
    <location>
        <position position="10"/>
    </location>
    <ligand>
        <name>FMN</name>
        <dbReference type="ChEBI" id="CHEBI:58210"/>
    </ligand>
</feature>
<name>A0ABS7S4L2_9MICO</name>
<dbReference type="InterPro" id="IPR023048">
    <property type="entry name" value="NADH:quinone_OxRdtase_FMN_depd"/>
</dbReference>
<comment type="subunit">
    <text evidence="6">Homodimer.</text>
</comment>
<protein>
    <recommendedName>
        <fullName evidence="6">FMN dependent NADH:quinone oxidoreductase</fullName>
        <ecNumber evidence="6">1.6.5.-</ecNumber>
    </recommendedName>
    <alternativeName>
        <fullName evidence="6">Azo-dye reductase</fullName>
    </alternativeName>
    <alternativeName>
        <fullName evidence="6">FMN-dependent NADH-azo compound oxidoreductase</fullName>
    </alternativeName>
    <alternativeName>
        <fullName evidence="6">FMN-dependent NADH-azoreductase</fullName>
        <ecNumber evidence="6">1.7.1.17</ecNumber>
    </alternativeName>
</protein>
<dbReference type="InterPro" id="IPR050104">
    <property type="entry name" value="FMN-dep_NADH:Q_OxRdtase_AzoR1"/>
</dbReference>
<dbReference type="InterPro" id="IPR029039">
    <property type="entry name" value="Flavoprotein-like_sf"/>
</dbReference>
<keyword evidence="3 6" id="KW-0560">Oxidoreductase</keyword>
<evidence type="ECO:0000256" key="3">
    <source>
        <dbReference type="ARBA" id="ARBA00023002"/>
    </source>
</evidence>
<evidence type="ECO:0000256" key="2">
    <source>
        <dbReference type="ARBA" id="ARBA00022643"/>
    </source>
</evidence>
<dbReference type="EMBL" id="JAGSHT010000003">
    <property type="protein sequence ID" value="MBZ2195291.1"/>
    <property type="molecule type" value="Genomic_DNA"/>
</dbReference>
<dbReference type="InterPro" id="IPR003680">
    <property type="entry name" value="Flavodoxin_fold"/>
</dbReference>
<dbReference type="EC" id="1.7.1.17" evidence="6"/>
<keyword evidence="9" id="KW-1185">Reference proteome</keyword>
<evidence type="ECO:0000256" key="5">
    <source>
        <dbReference type="ARBA" id="ARBA00048542"/>
    </source>
</evidence>
<comment type="similarity">
    <text evidence="6">Belongs to the azoreductase type 1 family.</text>
</comment>
<comment type="function">
    <text evidence="6">Also exhibits azoreductase activity. Catalyzes the reductive cleavage of the azo bond in aromatic azo compounds to the corresponding amines.</text>
</comment>
<comment type="caution">
    <text evidence="6">Lacks conserved residue(s) required for the propagation of feature annotation.</text>
</comment>
<evidence type="ECO:0000313" key="8">
    <source>
        <dbReference type="EMBL" id="MBZ2195291.1"/>
    </source>
</evidence>
<evidence type="ECO:0000256" key="6">
    <source>
        <dbReference type="HAMAP-Rule" id="MF_01216"/>
    </source>
</evidence>
<gene>
    <name evidence="6" type="primary">azoR</name>
    <name evidence="8" type="ORF">KCQ71_03940</name>
</gene>
<keyword evidence="1 6" id="KW-0285">Flavoprotein</keyword>
<comment type="cofactor">
    <cofactor evidence="6">
        <name>FMN</name>
        <dbReference type="ChEBI" id="CHEBI:58210"/>
    </cofactor>
    <text evidence="6">Binds 1 FMN per subunit.</text>
</comment>
<dbReference type="Pfam" id="PF02525">
    <property type="entry name" value="Flavodoxin_2"/>
    <property type="match status" value="1"/>
</dbReference>
<feature type="binding site" evidence="6">
    <location>
        <begin position="16"/>
        <end position="18"/>
    </location>
    <ligand>
        <name>FMN</name>
        <dbReference type="ChEBI" id="CHEBI:58210"/>
    </ligand>
</feature>
<evidence type="ECO:0000313" key="9">
    <source>
        <dbReference type="Proteomes" id="UP000826651"/>
    </source>
</evidence>